<evidence type="ECO:0000313" key="3">
    <source>
        <dbReference type="Proteomes" id="UP000309340"/>
    </source>
</evidence>
<feature type="compositionally biased region" description="Polar residues" evidence="1">
    <location>
        <begin position="448"/>
        <end position="462"/>
    </location>
</feature>
<feature type="compositionally biased region" description="Basic and acidic residues" evidence="1">
    <location>
        <begin position="404"/>
        <end position="415"/>
    </location>
</feature>
<dbReference type="OrthoDB" id="3642326at2759"/>
<feature type="compositionally biased region" description="Basic and acidic residues" evidence="1">
    <location>
        <begin position="752"/>
        <end position="763"/>
    </location>
</feature>
<feature type="region of interest" description="Disordered" evidence="1">
    <location>
        <begin position="710"/>
        <end position="769"/>
    </location>
</feature>
<feature type="region of interest" description="Disordered" evidence="1">
    <location>
        <begin position="404"/>
        <end position="431"/>
    </location>
</feature>
<sequence length="784" mass="87239">MPSRLSSIRRHLARSTTSSVWSGVFSIADDEPARSLTAQDIDIWEHAALLYHGYEWQDAIDAFRSLVSRLDGEHRTLCALNASIIQSRLGDYLEARQTLEAAATYNQNYVLIPFLLALVEWDLGNLTKTKACFDGCLESLRRSGNVDYRAQGLDFVLTADYVHQLSGHLRETGYDRYGTAKRGIVHIVPSVLPAECIFEAPPRPGTISRSSFSEDVGAADSDKIRDSKFSRAKRTSDSRQRDSRTSAETLQGGPSIPLQPLAKPRPIPDPFPARVSSLSNASRPDPAPKPDVPLPVKYIWPTPDSQDAGGKPIAVVQTSLGRWIPVADAPRFVTFNKTSNETAREARPPPLHRRKPSLSTLRGPESPKSVQRVSVVGKQTTNPKFEKLLTETWIERAARRLAEGKLRKPNERPKENLTPSNKSFRSKASRRPFFRSRRAMVSLPTASSGNVSVASLPPQQTKHIPRDPRGEYGDIMSIVAFVREHDHQAPLELLLRPPRGGPRKVPPSKELAEFLQSAARDRLCVDNAGAFSYNIAREDLLIGAPMPWANKATREILEAGKRHSAPRLHDPASRSRASRHPHVESRAQAVLAAIRYERYDNDHEMDEDDDIVEQILELYHASPHQHHHNHNQKLPQPSPPSPSSSRHSIQLLDGEITPTFHNPYRHIHTAASSSSSLFAGSLMSVERTERARDAAMRMLEGRRRATLLPCRRRGEGEREGEGSGSGNGDRGYGEEGEEKALPRCPGDGNSGEGKERLETRLEEMGQAPLRMPSGQIFAFMRRHG</sequence>
<dbReference type="EMBL" id="NAJQ01000060">
    <property type="protein sequence ID" value="TKA80962.1"/>
    <property type="molecule type" value="Genomic_DNA"/>
</dbReference>
<protein>
    <submittedName>
        <fullName evidence="2">Uncharacterized protein</fullName>
    </submittedName>
</protein>
<feature type="compositionally biased region" description="Basic and acidic residues" evidence="1">
    <location>
        <begin position="561"/>
        <end position="573"/>
    </location>
</feature>
<feature type="region of interest" description="Disordered" evidence="1">
    <location>
        <begin position="208"/>
        <end position="293"/>
    </location>
</feature>
<name>A0A4U0XT67_9PEZI</name>
<feature type="region of interest" description="Disordered" evidence="1">
    <location>
        <begin position="337"/>
        <end position="374"/>
    </location>
</feature>
<dbReference type="Gene3D" id="1.25.40.10">
    <property type="entry name" value="Tetratricopeptide repeat domain"/>
    <property type="match status" value="1"/>
</dbReference>
<accession>A0A4U0XT67</accession>
<dbReference type="AlphaFoldDB" id="A0A4U0XT67"/>
<feature type="compositionally biased region" description="Basic and acidic residues" evidence="1">
    <location>
        <begin position="220"/>
        <end position="245"/>
    </location>
</feature>
<feature type="region of interest" description="Disordered" evidence="1">
    <location>
        <begin position="448"/>
        <end position="469"/>
    </location>
</feature>
<gene>
    <name evidence="2" type="ORF">B0A55_02397</name>
</gene>
<proteinExistence type="predicted"/>
<reference evidence="2 3" key="1">
    <citation type="submission" date="2017-03" db="EMBL/GenBank/DDBJ databases">
        <title>Genomes of endolithic fungi from Antarctica.</title>
        <authorList>
            <person name="Coleine C."/>
            <person name="Masonjones S."/>
            <person name="Stajich J.E."/>
        </authorList>
    </citation>
    <scope>NUCLEOTIDE SEQUENCE [LARGE SCALE GENOMIC DNA]</scope>
    <source>
        <strain evidence="2 3">CCFEE 5184</strain>
    </source>
</reference>
<comment type="caution">
    <text evidence="2">The sequence shown here is derived from an EMBL/GenBank/DDBJ whole genome shotgun (WGS) entry which is preliminary data.</text>
</comment>
<dbReference type="SUPFAM" id="SSF48452">
    <property type="entry name" value="TPR-like"/>
    <property type="match status" value="1"/>
</dbReference>
<feature type="compositionally biased region" description="Basic and acidic residues" evidence="1">
    <location>
        <begin position="712"/>
        <end position="721"/>
    </location>
</feature>
<dbReference type="InterPro" id="IPR011990">
    <property type="entry name" value="TPR-like_helical_dom_sf"/>
</dbReference>
<dbReference type="STRING" id="329884.A0A4U0XT67"/>
<feature type="region of interest" description="Disordered" evidence="1">
    <location>
        <begin position="623"/>
        <end position="648"/>
    </location>
</feature>
<feature type="region of interest" description="Disordered" evidence="1">
    <location>
        <begin position="561"/>
        <end position="585"/>
    </location>
</feature>
<evidence type="ECO:0000313" key="2">
    <source>
        <dbReference type="EMBL" id="TKA80962.1"/>
    </source>
</evidence>
<evidence type="ECO:0000256" key="1">
    <source>
        <dbReference type="SAM" id="MobiDB-lite"/>
    </source>
</evidence>
<keyword evidence="3" id="KW-1185">Reference proteome</keyword>
<organism evidence="2 3">
    <name type="scientific">Friedmanniomyces simplex</name>
    <dbReference type="NCBI Taxonomy" id="329884"/>
    <lineage>
        <taxon>Eukaryota</taxon>
        <taxon>Fungi</taxon>
        <taxon>Dikarya</taxon>
        <taxon>Ascomycota</taxon>
        <taxon>Pezizomycotina</taxon>
        <taxon>Dothideomycetes</taxon>
        <taxon>Dothideomycetidae</taxon>
        <taxon>Mycosphaerellales</taxon>
        <taxon>Teratosphaeriaceae</taxon>
        <taxon>Friedmanniomyces</taxon>
    </lineage>
</organism>
<dbReference type="Proteomes" id="UP000309340">
    <property type="component" value="Unassembled WGS sequence"/>
</dbReference>